<dbReference type="PANTHER" id="PTHR11645:SF58">
    <property type="entry name" value="NADP-DEPENDENT OXIDOREDUCTASE DOMAIN-CONTAINING PROTEIN 1"/>
    <property type="match status" value="1"/>
</dbReference>
<dbReference type="STRING" id="38654.A0A3Q0FKV4"/>
<feature type="domain" description="Pyrroline-5-carboxylate reductase catalytic N-terminal" evidence="5">
    <location>
        <begin position="77"/>
        <end position="164"/>
    </location>
</feature>
<dbReference type="Pfam" id="PF03807">
    <property type="entry name" value="F420_oxidored"/>
    <property type="match status" value="1"/>
</dbReference>
<keyword evidence="2" id="KW-0560">Oxidoreductase</keyword>
<dbReference type="Proteomes" id="UP000189705">
    <property type="component" value="Unplaced"/>
</dbReference>
<evidence type="ECO:0000256" key="4">
    <source>
        <dbReference type="ARBA" id="ARBA00072230"/>
    </source>
</evidence>
<reference evidence="7" key="1">
    <citation type="submission" date="2025-08" db="UniProtKB">
        <authorList>
            <consortium name="RefSeq"/>
        </authorList>
    </citation>
    <scope>IDENTIFICATION</scope>
</reference>
<dbReference type="SUPFAM" id="SSF51735">
    <property type="entry name" value="NAD(P)-binding Rossmann-fold domains"/>
    <property type="match status" value="1"/>
</dbReference>
<comment type="function">
    <text evidence="3">Probable oxidoreductase.</text>
</comment>
<dbReference type="FunFam" id="3.40.50.720:FF:000447">
    <property type="entry name" value="NADP dependent oxidoreductase domain containing 1"/>
    <property type="match status" value="1"/>
</dbReference>
<proteinExistence type="inferred from homology"/>
<organism evidence="6 7">
    <name type="scientific">Alligator sinensis</name>
    <name type="common">Chinese alligator</name>
    <dbReference type="NCBI Taxonomy" id="38654"/>
    <lineage>
        <taxon>Eukaryota</taxon>
        <taxon>Metazoa</taxon>
        <taxon>Chordata</taxon>
        <taxon>Craniata</taxon>
        <taxon>Vertebrata</taxon>
        <taxon>Euteleostomi</taxon>
        <taxon>Archelosauria</taxon>
        <taxon>Archosauria</taxon>
        <taxon>Crocodylia</taxon>
        <taxon>Alligatoridae</taxon>
        <taxon>Alligatorinae</taxon>
        <taxon>Alligator</taxon>
    </lineage>
</organism>
<dbReference type="GO" id="GO:0004735">
    <property type="term" value="F:pyrroline-5-carboxylate reductase activity"/>
    <property type="evidence" value="ECO:0007669"/>
    <property type="project" value="TreeGrafter"/>
</dbReference>
<dbReference type="InterPro" id="IPR028939">
    <property type="entry name" value="P5C_Rdtase_cat_N"/>
</dbReference>
<dbReference type="CTD" id="122945"/>
<name>A0A3Q0FKV4_ALLSI</name>
<protein>
    <recommendedName>
        <fullName evidence="4">NADP-dependent oxidoreductase domain-containing protein 1</fullName>
    </recommendedName>
</protein>
<evidence type="ECO:0000313" key="6">
    <source>
        <dbReference type="Proteomes" id="UP000189705"/>
    </source>
</evidence>
<dbReference type="GO" id="GO:0055129">
    <property type="term" value="P:L-proline biosynthetic process"/>
    <property type="evidence" value="ECO:0007669"/>
    <property type="project" value="TreeGrafter"/>
</dbReference>
<evidence type="ECO:0000256" key="3">
    <source>
        <dbReference type="ARBA" id="ARBA00054560"/>
    </source>
</evidence>
<gene>
    <name evidence="7" type="primary">NOXRED1</name>
</gene>
<sequence>MMSDVTMNLKSFQLEHVAGESEQPLLLNLRCHSKGLVVNACAHAVFFCKLLNTIRQEWSEKSPQTAAIESIGCNSLKVGIIGGGHIGKQLVRALLDLSGITAQNIHISTRRPEILSELQQLGVECFYDNGQLVSWADVVFLCCLPSHLLHVCSGIRATLREPCLVYSLVSAVPLPRLKQLLSYSAIVRPQYQCASHNFTNEWRPNGTITAALQDPAVVKATCPGSPKGKVTVNAKWLEAVFYAALNSCMWQHLSHQETLKLLNSVCFSEPCHVCVEKETCPLFVCGSFVNQTFAASLTQQDTFPWFDLTTVQLKETPFGQLLARCVHLQNHLAQLYHASFEAHTDSRMSLCPATADPSMVTCHESMSTMTALDVTGTESLEEVPHTDFETS</sequence>
<dbReference type="RefSeq" id="XP_025047944.1">
    <property type="nucleotide sequence ID" value="XM_025192159.1"/>
</dbReference>
<evidence type="ECO:0000256" key="2">
    <source>
        <dbReference type="ARBA" id="ARBA00023002"/>
    </source>
</evidence>
<dbReference type="KEGG" id="asn:102373518"/>
<evidence type="ECO:0000256" key="1">
    <source>
        <dbReference type="ARBA" id="ARBA00005525"/>
    </source>
</evidence>
<dbReference type="AlphaFoldDB" id="A0A3Q0FKV4"/>
<evidence type="ECO:0000259" key="5">
    <source>
        <dbReference type="Pfam" id="PF03807"/>
    </source>
</evidence>
<dbReference type="Gene3D" id="3.40.50.720">
    <property type="entry name" value="NAD(P)-binding Rossmann-like Domain"/>
    <property type="match status" value="1"/>
</dbReference>
<keyword evidence="6" id="KW-1185">Reference proteome</keyword>
<dbReference type="InParanoid" id="A0A3Q0FKV4"/>
<dbReference type="GeneID" id="102373518"/>
<dbReference type="PANTHER" id="PTHR11645">
    <property type="entry name" value="PYRROLINE-5-CARBOXYLATE REDUCTASE"/>
    <property type="match status" value="1"/>
</dbReference>
<dbReference type="InterPro" id="IPR036291">
    <property type="entry name" value="NAD(P)-bd_dom_sf"/>
</dbReference>
<comment type="similarity">
    <text evidence="1">Belongs to the pyrroline-5-carboxylate reductase family.</text>
</comment>
<accession>A0A3Q0FKV4</accession>
<evidence type="ECO:0000313" key="7">
    <source>
        <dbReference type="RefSeq" id="XP_025047944.1"/>
    </source>
</evidence>